<reference evidence="1 2" key="1">
    <citation type="journal article" date="2013" name="Genome Biol. Evol.">
        <title>Genomes of Stigonematalean cyanobacteria (subsection V) and the evolution of oxygenic photosynthesis from prokaryotes to plastids.</title>
        <authorList>
            <person name="Dagan T."/>
            <person name="Roettger M."/>
            <person name="Stucken K."/>
            <person name="Landan G."/>
            <person name="Koch R."/>
            <person name="Major P."/>
            <person name="Gould S.B."/>
            <person name="Goremykin V.V."/>
            <person name="Rippka R."/>
            <person name="Tandeau de Marsac N."/>
            <person name="Gugger M."/>
            <person name="Lockhart P.J."/>
            <person name="Allen J.F."/>
            <person name="Brune I."/>
            <person name="Maus I."/>
            <person name="Puhler A."/>
            <person name="Martin W.F."/>
        </authorList>
    </citation>
    <scope>NUCLEOTIDE SEQUENCE [LARGE SCALE GENOMIC DNA]</scope>
    <source>
        <strain evidence="1 2">PCC 7110</strain>
    </source>
</reference>
<dbReference type="RefSeq" id="WP_017742027.1">
    <property type="nucleotide sequence ID" value="NZ_KQ976354.1"/>
</dbReference>
<sequence>MALIPRYAGVGETCPPWQIQVLSGGNLSSAGTLYFSFQLQNRAGFNKPSASAAIAYSINQRIVITIPESVRKDAWDIHYFVLSAGTTADASQHVQIARVPGYQYGLGIEPQSVKTVLPATIELSRDVHLALASSIATLADFPVGANRLDGQVRWVTSESKWFEYRADSILPITTDAIEADVGRWVRIGGASAYVTGTAIGVGSDRPIGAINPVTIIPTPTYPGQDAGNNKVLPAWEAQYWLYNSGPDVLPAGHEFGVELSYNEKRSPDLLNGVVMVKFIGFASADGTIRTTDAQGRNFPNTGAYFSWTPKITTVFVTADDLQVGEAIALVVKPFFSKAELNNQLTPGSTLGVIPAIRTQSGDFNPLGKLFPTGAVYAIGDRYRVVPNTGLSVDILSGSAIVGSYDFPEKPRRTVGGLDPATAGQKIVINGNGAVFVDSPAYTPSASEALRAIVSTSAGESTVGEWSNELAVSSGGLSVTLNYPSAIRDNYPDVVAGSNKGTFNPPLATIYVQRTDTGEIRSFSGFGVVVGGNSQIFTVNDWNSGSVVASLPSAAADFSLFAPGGVAIASSIAGNFPAATYKACYAFVYDGNQVTSISHASPPCIAEINGDFSPPSISVGSVTALPSGSSPTVTNSGSGSQAIFNFGFSPGEGAGGASFSGEIVCSGTCVIAGTGKAFKFYAPQPNLEITVQVSFDMTVSTGANSIQLHRWSQEPNTNLSGREFVAEMSQAGGKATVIIDSIYRWISFFAKNPSLGDNFDGCCFTVEGNTFTLMSF</sequence>
<evidence type="ECO:0000313" key="2">
    <source>
        <dbReference type="Proteomes" id="UP000076925"/>
    </source>
</evidence>
<dbReference type="EMBL" id="ANNX02000020">
    <property type="protein sequence ID" value="KYC42056.1"/>
    <property type="molecule type" value="Genomic_DNA"/>
</dbReference>
<dbReference type="AlphaFoldDB" id="A0A139XBM9"/>
<comment type="caution">
    <text evidence="1">The sequence shown here is derived from an EMBL/GenBank/DDBJ whole genome shotgun (WGS) entry which is preliminary data.</text>
</comment>
<proteinExistence type="predicted"/>
<evidence type="ECO:0000313" key="1">
    <source>
        <dbReference type="EMBL" id="KYC42056.1"/>
    </source>
</evidence>
<keyword evidence="2" id="KW-1185">Reference proteome</keyword>
<protein>
    <submittedName>
        <fullName evidence="1">Uncharacterized protein</fullName>
    </submittedName>
</protein>
<organism evidence="1 2">
    <name type="scientific">Scytonema hofmannii PCC 7110</name>
    <dbReference type="NCBI Taxonomy" id="128403"/>
    <lineage>
        <taxon>Bacteria</taxon>
        <taxon>Bacillati</taxon>
        <taxon>Cyanobacteriota</taxon>
        <taxon>Cyanophyceae</taxon>
        <taxon>Nostocales</taxon>
        <taxon>Scytonemataceae</taxon>
        <taxon>Scytonema</taxon>
    </lineage>
</organism>
<gene>
    <name evidence="1" type="ORF">WA1_18820</name>
</gene>
<accession>A0A139XBM9</accession>
<dbReference type="STRING" id="128403.WA1_18820"/>
<dbReference type="Proteomes" id="UP000076925">
    <property type="component" value="Unassembled WGS sequence"/>
</dbReference>
<name>A0A139XBM9_9CYAN</name>